<dbReference type="Gene3D" id="1.10.287.130">
    <property type="match status" value="1"/>
</dbReference>
<evidence type="ECO:0000256" key="1">
    <source>
        <dbReference type="ARBA" id="ARBA00000085"/>
    </source>
</evidence>
<evidence type="ECO:0000259" key="12">
    <source>
        <dbReference type="PROSITE" id="PS50109"/>
    </source>
</evidence>
<dbReference type="SUPFAM" id="SSF55874">
    <property type="entry name" value="ATPase domain of HSP90 chaperone/DNA topoisomerase II/histidine kinase"/>
    <property type="match status" value="1"/>
</dbReference>
<dbReference type="InterPro" id="IPR004358">
    <property type="entry name" value="Sig_transdc_His_kin-like_C"/>
</dbReference>
<dbReference type="PROSITE" id="PS50109">
    <property type="entry name" value="HIS_KIN"/>
    <property type="match status" value="1"/>
</dbReference>
<dbReference type="InterPro" id="IPR036097">
    <property type="entry name" value="HisK_dim/P_sf"/>
</dbReference>
<sequence>MTIRNRLTLLFLSMVAVILAVALTVAYVLQVRYSQREFRQRLRDRAEVTGYIFLEQDEMRAGAFRLFQKRYLQALNNEVLQIYDSNHQVRFLEEDESITLSDKLLARIVVDGEMYFTIGPRQAIGMFYHDNQGDYIIVAAAENKLGKARQQNLALILALTFVGSLAVIYVAGRIFAGRVLAPIAAVNDQVDRITARDLHLRLDEGQGHEQDEITRLATTFNRMLTRLEDSFEAQRTFVSNASHELRTPLTATIGEVQVLLKRDRTPAEYREALASVLAELQQLKTLFNDLLELTQAEASSPHPDDIRLDELIWEAREALLPEWRRRVHIHLEALPAEPEALEIKGNRQLLTRALINLLDNALKYSGEAPVDVTFRYASEAIRIRIQDQGMGIAEKDLANIFQPFFRAANARGVVGHGVGLPLARKIIELHQGQLHITSTLHEGTLAEVQFSTGNPTQRFDKQGPTR</sequence>
<evidence type="ECO:0000256" key="11">
    <source>
        <dbReference type="SAM" id="Phobius"/>
    </source>
</evidence>
<dbReference type="InterPro" id="IPR003594">
    <property type="entry name" value="HATPase_dom"/>
</dbReference>
<evidence type="ECO:0000313" key="15">
    <source>
        <dbReference type="Proteomes" id="UP000622017"/>
    </source>
</evidence>
<evidence type="ECO:0000256" key="9">
    <source>
        <dbReference type="ARBA" id="ARBA00023012"/>
    </source>
</evidence>
<keyword evidence="5" id="KW-0808">Transferase</keyword>
<dbReference type="SMART" id="SM00304">
    <property type="entry name" value="HAMP"/>
    <property type="match status" value="1"/>
</dbReference>
<evidence type="ECO:0000313" key="14">
    <source>
        <dbReference type="EMBL" id="MBC6611216.1"/>
    </source>
</evidence>
<proteinExistence type="predicted"/>
<dbReference type="PANTHER" id="PTHR45436:SF15">
    <property type="entry name" value="SENSOR HISTIDINE KINASE CUSS"/>
    <property type="match status" value="1"/>
</dbReference>
<dbReference type="CDD" id="cd06225">
    <property type="entry name" value="HAMP"/>
    <property type="match status" value="1"/>
</dbReference>
<dbReference type="InterPro" id="IPR003660">
    <property type="entry name" value="HAMP_dom"/>
</dbReference>
<keyword evidence="15" id="KW-1185">Reference proteome</keyword>
<dbReference type="EMBL" id="JACSCY010000006">
    <property type="protein sequence ID" value="MBC6611216.1"/>
    <property type="molecule type" value="Genomic_DNA"/>
</dbReference>
<dbReference type="SUPFAM" id="SSF47384">
    <property type="entry name" value="Homodimeric domain of signal transducing histidine kinase"/>
    <property type="match status" value="1"/>
</dbReference>
<name>A0ABR7MJG9_9BACT</name>
<dbReference type="Proteomes" id="UP000622017">
    <property type="component" value="Unassembled WGS sequence"/>
</dbReference>
<evidence type="ECO:0000256" key="2">
    <source>
        <dbReference type="ARBA" id="ARBA00004141"/>
    </source>
</evidence>
<evidence type="ECO:0000256" key="5">
    <source>
        <dbReference type="ARBA" id="ARBA00022679"/>
    </source>
</evidence>
<dbReference type="InterPro" id="IPR003661">
    <property type="entry name" value="HisK_dim/P_dom"/>
</dbReference>
<dbReference type="SMART" id="SM00388">
    <property type="entry name" value="HisKA"/>
    <property type="match status" value="1"/>
</dbReference>
<dbReference type="PRINTS" id="PR00344">
    <property type="entry name" value="BCTRLSENSOR"/>
</dbReference>
<dbReference type="SMART" id="SM00387">
    <property type="entry name" value="HATPase_c"/>
    <property type="match status" value="1"/>
</dbReference>
<dbReference type="Gene3D" id="6.10.340.10">
    <property type="match status" value="1"/>
</dbReference>
<dbReference type="InterPro" id="IPR005467">
    <property type="entry name" value="His_kinase_dom"/>
</dbReference>
<dbReference type="PROSITE" id="PS50885">
    <property type="entry name" value="HAMP"/>
    <property type="match status" value="1"/>
</dbReference>
<gene>
    <name evidence="14" type="ORF">H8B15_09795</name>
</gene>
<comment type="subcellular location">
    <subcellularLocation>
        <location evidence="2">Membrane</location>
        <topology evidence="2">Multi-pass membrane protein</topology>
    </subcellularLocation>
</comment>
<reference evidence="14 15" key="1">
    <citation type="submission" date="2020-08" db="EMBL/GenBank/DDBJ databases">
        <title>Hymenobacter sp.</title>
        <authorList>
            <person name="Kim M.K."/>
        </authorList>
    </citation>
    <scope>NUCLEOTIDE SEQUENCE [LARGE SCALE GENOMIC DNA]</scope>
    <source>
        <strain evidence="14 15">BT507</strain>
    </source>
</reference>
<keyword evidence="10 11" id="KW-0472">Membrane</keyword>
<comment type="catalytic activity">
    <reaction evidence="1">
        <text>ATP + protein L-histidine = ADP + protein N-phospho-L-histidine.</text>
        <dbReference type="EC" id="2.7.13.3"/>
    </reaction>
</comment>
<dbReference type="CDD" id="cd00082">
    <property type="entry name" value="HisKA"/>
    <property type="match status" value="1"/>
</dbReference>
<dbReference type="Pfam" id="PF00512">
    <property type="entry name" value="HisKA"/>
    <property type="match status" value="1"/>
</dbReference>
<dbReference type="SUPFAM" id="SSF158472">
    <property type="entry name" value="HAMP domain-like"/>
    <property type="match status" value="1"/>
</dbReference>
<keyword evidence="7 14" id="KW-0418">Kinase</keyword>
<dbReference type="Pfam" id="PF00672">
    <property type="entry name" value="HAMP"/>
    <property type="match status" value="1"/>
</dbReference>
<dbReference type="EC" id="2.7.13.3" evidence="3"/>
<dbReference type="Pfam" id="PF02518">
    <property type="entry name" value="HATPase_c"/>
    <property type="match status" value="1"/>
</dbReference>
<comment type="caution">
    <text evidence="14">The sequence shown here is derived from an EMBL/GenBank/DDBJ whole genome shotgun (WGS) entry which is preliminary data.</text>
</comment>
<dbReference type="PANTHER" id="PTHR45436">
    <property type="entry name" value="SENSOR HISTIDINE KINASE YKOH"/>
    <property type="match status" value="1"/>
</dbReference>
<keyword evidence="4" id="KW-0597">Phosphoprotein</keyword>
<dbReference type="InterPro" id="IPR036890">
    <property type="entry name" value="HATPase_C_sf"/>
</dbReference>
<dbReference type="InterPro" id="IPR050428">
    <property type="entry name" value="TCS_sensor_his_kinase"/>
</dbReference>
<feature type="transmembrane region" description="Helical" evidence="11">
    <location>
        <begin position="153"/>
        <end position="172"/>
    </location>
</feature>
<keyword evidence="9" id="KW-0902">Two-component regulatory system</keyword>
<feature type="transmembrane region" description="Helical" evidence="11">
    <location>
        <begin position="6"/>
        <end position="29"/>
    </location>
</feature>
<protein>
    <recommendedName>
        <fullName evidence="3">histidine kinase</fullName>
        <ecNumber evidence="3">2.7.13.3</ecNumber>
    </recommendedName>
</protein>
<evidence type="ECO:0000259" key="13">
    <source>
        <dbReference type="PROSITE" id="PS50885"/>
    </source>
</evidence>
<feature type="domain" description="Histidine kinase" evidence="12">
    <location>
        <begin position="240"/>
        <end position="454"/>
    </location>
</feature>
<dbReference type="Gene3D" id="3.30.565.10">
    <property type="entry name" value="Histidine kinase-like ATPase, C-terminal domain"/>
    <property type="match status" value="1"/>
</dbReference>
<keyword evidence="8 11" id="KW-1133">Transmembrane helix</keyword>
<evidence type="ECO:0000256" key="4">
    <source>
        <dbReference type="ARBA" id="ARBA00022553"/>
    </source>
</evidence>
<dbReference type="GO" id="GO:0016301">
    <property type="term" value="F:kinase activity"/>
    <property type="evidence" value="ECO:0007669"/>
    <property type="project" value="UniProtKB-KW"/>
</dbReference>
<feature type="domain" description="HAMP" evidence="13">
    <location>
        <begin position="177"/>
        <end position="232"/>
    </location>
</feature>
<evidence type="ECO:0000256" key="10">
    <source>
        <dbReference type="ARBA" id="ARBA00023136"/>
    </source>
</evidence>
<accession>A0ABR7MJG9</accession>
<dbReference type="RefSeq" id="WP_187319508.1">
    <property type="nucleotide sequence ID" value="NZ_JACSCY010000006.1"/>
</dbReference>
<keyword evidence="6 11" id="KW-0812">Transmembrane</keyword>
<evidence type="ECO:0000256" key="8">
    <source>
        <dbReference type="ARBA" id="ARBA00022989"/>
    </source>
</evidence>
<organism evidence="14 15">
    <name type="scientific">Hymenobacter citatus</name>
    <dbReference type="NCBI Taxonomy" id="2763506"/>
    <lineage>
        <taxon>Bacteria</taxon>
        <taxon>Pseudomonadati</taxon>
        <taxon>Bacteroidota</taxon>
        <taxon>Cytophagia</taxon>
        <taxon>Cytophagales</taxon>
        <taxon>Hymenobacteraceae</taxon>
        <taxon>Hymenobacter</taxon>
    </lineage>
</organism>
<evidence type="ECO:0000256" key="3">
    <source>
        <dbReference type="ARBA" id="ARBA00012438"/>
    </source>
</evidence>
<evidence type="ECO:0000256" key="6">
    <source>
        <dbReference type="ARBA" id="ARBA00022692"/>
    </source>
</evidence>
<evidence type="ECO:0000256" key="7">
    <source>
        <dbReference type="ARBA" id="ARBA00022777"/>
    </source>
</evidence>